<evidence type="ECO:0000313" key="2">
    <source>
        <dbReference type="EMBL" id="HEU01335.1"/>
    </source>
</evidence>
<dbReference type="SUPFAM" id="SSF55166">
    <property type="entry name" value="Hedgehog/DD-peptidase"/>
    <property type="match status" value="1"/>
</dbReference>
<sequence length="93" mass="10076">MILFTATPPPTHIVQFWENIFPGFWARWLGAADSALRDLDADAGGDTTITSWFRSPAENRRVGGQPDSQHLVGVALDLVPGKPSFKPAISEAS</sequence>
<proteinExistence type="predicted"/>
<dbReference type="Gene3D" id="3.30.1380.10">
    <property type="match status" value="1"/>
</dbReference>
<reference evidence="2" key="1">
    <citation type="journal article" date="2020" name="mSystems">
        <title>Genome- and Community-Level Interaction Insights into Carbon Utilization and Element Cycling Functions of Hydrothermarchaeota in Hydrothermal Sediment.</title>
        <authorList>
            <person name="Zhou Z."/>
            <person name="Liu Y."/>
            <person name="Xu W."/>
            <person name="Pan J."/>
            <person name="Luo Z.H."/>
            <person name="Li M."/>
        </authorList>
    </citation>
    <scope>NUCLEOTIDE SEQUENCE</scope>
    <source>
        <strain evidence="2">HyVt-347</strain>
    </source>
</reference>
<dbReference type="AlphaFoldDB" id="A0A9C9THB4"/>
<feature type="domain" description="Peptidase M15A C-terminal" evidence="1">
    <location>
        <begin position="35"/>
        <end position="80"/>
    </location>
</feature>
<gene>
    <name evidence="2" type="ORF">ENH89_13505</name>
</gene>
<organism evidence="2 3">
    <name type="scientific">Aurantimonas coralicida</name>
    <dbReference type="NCBI Taxonomy" id="182270"/>
    <lineage>
        <taxon>Bacteria</taxon>
        <taxon>Pseudomonadati</taxon>
        <taxon>Pseudomonadota</taxon>
        <taxon>Alphaproteobacteria</taxon>
        <taxon>Hyphomicrobiales</taxon>
        <taxon>Aurantimonadaceae</taxon>
        <taxon>Aurantimonas</taxon>
    </lineage>
</organism>
<dbReference type="InterPro" id="IPR009045">
    <property type="entry name" value="Zn_M74/Hedgehog-like"/>
</dbReference>
<dbReference type="Proteomes" id="UP000885680">
    <property type="component" value="Unassembled WGS sequence"/>
</dbReference>
<dbReference type="Pfam" id="PF08291">
    <property type="entry name" value="Peptidase_M15_3"/>
    <property type="match status" value="1"/>
</dbReference>
<name>A0A9C9THB4_9HYPH</name>
<feature type="non-terminal residue" evidence="2">
    <location>
        <position position="93"/>
    </location>
</feature>
<dbReference type="EMBL" id="DRGN01000187">
    <property type="protein sequence ID" value="HEU01335.1"/>
    <property type="molecule type" value="Genomic_DNA"/>
</dbReference>
<evidence type="ECO:0000259" key="1">
    <source>
        <dbReference type="Pfam" id="PF08291"/>
    </source>
</evidence>
<dbReference type="InterPro" id="IPR013230">
    <property type="entry name" value="Peptidase_M15A_C"/>
</dbReference>
<protein>
    <recommendedName>
        <fullName evidence="1">Peptidase M15A C-terminal domain-containing protein</fullName>
    </recommendedName>
</protein>
<comment type="caution">
    <text evidence="2">The sequence shown here is derived from an EMBL/GenBank/DDBJ whole genome shotgun (WGS) entry which is preliminary data.</text>
</comment>
<accession>A0A9C9THB4</accession>
<evidence type="ECO:0000313" key="3">
    <source>
        <dbReference type="Proteomes" id="UP000885680"/>
    </source>
</evidence>